<reference evidence="2 3" key="1">
    <citation type="submission" date="2015-07" db="EMBL/GenBank/DDBJ databases">
        <authorList>
            <person name="Cajimat M.N.B."/>
            <person name="Milazzo M.L."/>
            <person name="Fulhorst C.F."/>
        </authorList>
    </citation>
    <scope>NUCLEOTIDE SEQUENCE [LARGE SCALE GENOMIC DNA]</scope>
    <source>
        <strain evidence="2">Single colony</strain>
    </source>
</reference>
<name>A0A0K3C6U9_RHOTO</name>
<proteinExistence type="predicted"/>
<evidence type="ECO:0000313" key="3">
    <source>
        <dbReference type="Proteomes" id="UP000199069"/>
    </source>
</evidence>
<evidence type="ECO:0008006" key="4">
    <source>
        <dbReference type="Google" id="ProtNLM"/>
    </source>
</evidence>
<dbReference type="AlphaFoldDB" id="A0A0K3C6U9"/>
<evidence type="ECO:0000256" key="1">
    <source>
        <dbReference type="SAM" id="MobiDB-lite"/>
    </source>
</evidence>
<sequence>MESAEREREQQRQRRAHLKGRVVFVPEMAELSDGSEDKGSSRSDSQLPLSISALWTTHKKATRACWDEEWRRSTVGRQLFAASPITSRSAKYYNGLSRRQATLLCRLRTGPSSLNAHRAIFDSTRDPLCVCGEEEDREHILIACPLYHNACQLLFRHLRPRKPPTTSQLLGNPSYREPVLDFLDRTGRFPRLA</sequence>
<feature type="compositionally biased region" description="Basic and acidic residues" evidence="1">
    <location>
        <begin position="1"/>
        <end position="12"/>
    </location>
</feature>
<protein>
    <recommendedName>
        <fullName evidence="4">Reverse transcriptase</fullName>
    </recommendedName>
</protein>
<dbReference type="EMBL" id="CWKI01000001">
    <property type="protein sequence ID" value="CTR04568.1"/>
    <property type="molecule type" value="Genomic_DNA"/>
</dbReference>
<gene>
    <name evidence="2" type="primary">FGENESH: predicted gene_1.429</name>
    <name evidence="2" type="ORF">BN2166_0004290</name>
</gene>
<evidence type="ECO:0000313" key="2">
    <source>
        <dbReference type="EMBL" id="CTR04568.1"/>
    </source>
</evidence>
<organism evidence="2 3">
    <name type="scientific">Rhodotorula toruloides</name>
    <name type="common">Yeast</name>
    <name type="synonym">Rhodosporidium toruloides</name>
    <dbReference type="NCBI Taxonomy" id="5286"/>
    <lineage>
        <taxon>Eukaryota</taxon>
        <taxon>Fungi</taxon>
        <taxon>Dikarya</taxon>
        <taxon>Basidiomycota</taxon>
        <taxon>Pucciniomycotina</taxon>
        <taxon>Microbotryomycetes</taxon>
        <taxon>Sporidiobolales</taxon>
        <taxon>Sporidiobolaceae</taxon>
        <taxon>Rhodotorula</taxon>
    </lineage>
</organism>
<dbReference type="Proteomes" id="UP000199069">
    <property type="component" value="Unassembled WGS sequence"/>
</dbReference>
<feature type="region of interest" description="Disordered" evidence="1">
    <location>
        <begin position="1"/>
        <end position="21"/>
    </location>
</feature>
<keyword evidence="3" id="KW-1185">Reference proteome</keyword>
<accession>A0A0K3C6U9</accession>